<keyword evidence="3" id="KW-1185">Reference proteome</keyword>
<dbReference type="HOGENOM" id="CLU_571010_0_0_6"/>
<evidence type="ECO:0008006" key="5">
    <source>
        <dbReference type="Google" id="ProtNLM"/>
    </source>
</evidence>
<organism evidence="1 4">
    <name type="scientific">Vibrio tubiashii ATCC 19109</name>
    <dbReference type="NCBI Taxonomy" id="1051646"/>
    <lineage>
        <taxon>Bacteria</taxon>
        <taxon>Pseudomonadati</taxon>
        <taxon>Pseudomonadota</taxon>
        <taxon>Gammaproteobacteria</taxon>
        <taxon>Vibrionales</taxon>
        <taxon>Vibrionaceae</taxon>
        <taxon>Vibrio</taxon>
        <taxon>Vibrio oreintalis group</taxon>
    </lineage>
</organism>
<geneLocation type="plasmid" evidence="1 4">
    <name>p48</name>
</geneLocation>
<reference evidence="2 3" key="2">
    <citation type="journal article" date="2012" name="Int. J. Syst. Evol. Microbiol.">
        <title>Vibrio caribbeanicus sp. nov., isolated from the marine sponge Scleritoderma cyanea.</title>
        <authorList>
            <person name="Hoffmann M."/>
            <person name="Monday S.R."/>
            <person name="Allard M.W."/>
            <person name="Strain E.A."/>
            <person name="Whittaker P."/>
            <person name="Naum M."/>
            <person name="McCarthy P.J."/>
            <person name="Lopez J.V."/>
            <person name="Fischer M."/>
            <person name="Brown E.W."/>
        </authorList>
    </citation>
    <scope>NUCLEOTIDE SEQUENCE [LARGE SCALE GENOMIC DNA]</scope>
    <source>
        <strain evidence="2 3">ATCC 19109</strain>
    </source>
</reference>
<dbReference type="PATRIC" id="fig|1051646.9.peg.5056"/>
<dbReference type="KEGG" id="vtu:IX91_25930"/>
<dbReference type="Proteomes" id="UP000030071">
    <property type="component" value="Plasmid p48"/>
</dbReference>
<dbReference type="eggNOG" id="COG1450">
    <property type="taxonomic scope" value="Bacteria"/>
</dbReference>
<accession>F9T6T6</accession>
<evidence type="ECO:0000313" key="1">
    <source>
        <dbReference type="EMBL" id="AIW17500.1"/>
    </source>
</evidence>
<reference evidence="1 4" key="3">
    <citation type="submission" date="2014-08" db="EMBL/GenBank/DDBJ databases">
        <title>First Complete Genome Sequence of the Shellfish Pathogen Vibrio tubiashii.</title>
        <authorList>
            <person name="Richards G.P."/>
            <person name="Needleman D.S."/>
            <person name="Watson M.A."/>
            <person name="Bono J.L."/>
        </authorList>
    </citation>
    <scope>NUCLEOTIDE SEQUENCE [LARGE SCALE GENOMIC DNA]</scope>
    <source>
        <strain evidence="1 4">ATCC 19109</strain>
        <plasmid evidence="1">p48</plasmid>
        <plasmid evidence="4">Plasmid p48</plasmid>
    </source>
</reference>
<gene>
    <name evidence="1" type="ORF">IX91_25930</name>
    <name evidence="2" type="ORF">VITU9109_02917</name>
</gene>
<evidence type="ECO:0000313" key="3">
    <source>
        <dbReference type="Proteomes" id="UP000003836"/>
    </source>
</evidence>
<dbReference type="AlphaFoldDB" id="F9T6T6"/>
<dbReference type="EMBL" id="CP009359">
    <property type="protein sequence ID" value="AIW17500.1"/>
    <property type="molecule type" value="Genomic_DNA"/>
</dbReference>
<dbReference type="Proteomes" id="UP000003836">
    <property type="component" value="Unassembled WGS sequence"/>
</dbReference>
<protein>
    <recommendedName>
        <fullName evidence="5">Type II and III secretion system protein</fullName>
    </recommendedName>
</protein>
<evidence type="ECO:0000313" key="2">
    <source>
        <dbReference type="EMBL" id="EGU54491.1"/>
    </source>
</evidence>
<keyword evidence="1" id="KW-0614">Plasmid</keyword>
<proteinExistence type="predicted"/>
<dbReference type="EMBL" id="AFWI01000154">
    <property type="protein sequence ID" value="EGU54491.1"/>
    <property type="molecule type" value="Genomic_DNA"/>
</dbReference>
<name>F9T6T6_9VIBR</name>
<evidence type="ECO:0000313" key="4">
    <source>
        <dbReference type="Proteomes" id="UP000030071"/>
    </source>
</evidence>
<reference evidence="2" key="1">
    <citation type="submission" date="2011-08" db="EMBL/GenBank/DDBJ databases">
        <authorList>
            <person name="Hoffman M."/>
            <person name="Strain E.A."/>
            <person name="Brown E."/>
            <person name="Allard M.W."/>
        </authorList>
    </citation>
    <scope>NUCLEOTIDE SEQUENCE</scope>
    <source>
        <strain evidence="2">ATCC 19109</strain>
    </source>
</reference>
<sequence length="502" mass="56057">MTSEHSMKNNKLSFVLVALLSLSGCVSQSYKDNQKESQNIGDEIQQYTAKASYEKAVSIELPPFDPSELENSSDPFWLKNRINYTVAGVSLNIVLEQLINNRPDQKQIEVFYGEEVDPNQLVSLSLKDGTIKEAFNLLTSETDYGFIYKENRVEIERFISKSFSIPVPPGETSMQMGNQGKKASDDEGAIIEGQFINTVIENENIVNKMIQNIEGILTVNVKDENGRETYIDGAVRSIDGLSMLTVTASPSKMRKVENYVNDVKAELAKQVLLDFRVLEFRSTLNDDRGADLNLVRDIGEGTLQFFTQGTSLNPVSAGYGFSFKGVNGWEGTTAFIRALEKQGTVSVESPITKLAMNNYPVQVTQNKQNPYLEDLSTTVNEGVVTTDFTRGNVPEGIDFATISNVQEEFVSVHVTGKMKSVVGQELREIGNNKIQFYTTRESDINFTGKMRYGRTYIIARVSQTKVASEKTENFGTEYIGSNAANKEHVETLILLTPRRFEQ</sequence>